<evidence type="ECO:0000313" key="3">
    <source>
        <dbReference type="Proteomes" id="UP000321570"/>
    </source>
</evidence>
<dbReference type="AlphaFoldDB" id="A0A564YQM3"/>
<feature type="compositionally biased region" description="Basic and acidic residues" evidence="1">
    <location>
        <begin position="68"/>
        <end position="86"/>
    </location>
</feature>
<name>A0A564YQM3_HYMDI</name>
<keyword evidence="3" id="KW-1185">Reference proteome</keyword>
<organism evidence="2 3">
    <name type="scientific">Hymenolepis diminuta</name>
    <name type="common">Rat tapeworm</name>
    <dbReference type="NCBI Taxonomy" id="6216"/>
    <lineage>
        <taxon>Eukaryota</taxon>
        <taxon>Metazoa</taxon>
        <taxon>Spiralia</taxon>
        <taxon>Lophotrochozoa</taxon>
        <taxon>Platyhelminthes</taxon>
        <taxon>Cestoda</taxon>
        <taxon>Eucestoda</taxon>
        <taxon>Cyclophyllidea</taxon>
        <taxon>Hymenolepididae</taxon>
        <taxon>Hymenolepis</taxon>
    </lineage>
</organism>
<feature type="compositionally biased region" description="Basic residues" evidence="1">
    <location>
        <begin position="255"/>
        <end position="269"/>
    </location>
</feature>
<feature type="region of interest" description="Disordered" evidence="1">
    <location>
        <begin position="239"/>
        <end position="301"/>
    </location>
</feature>
<sequence length="403" mass="46066">MYSFHMISAINMSRSSSSRARKQNFSPNNNSSFFPYNEDIDTDDESQDYNEDGCPPRRTNRTTSAARKISDPRDRQSQLDHNEQERGRRRELAIIYEMIRTCITEDDIRRHLDGTAKSADKLSYPQLLQISCGKIRDELHDQRVIRTLFRDIETLESLCDELGIPLEKKRPAVDPMERHKIIAEIVEDVLSVDKRSRNFNGEYVMSQRARAQLAHNKLNELLADVNKLVSISQAQNYHSSFSAPRENRPVGPIRRPVRRNQRRSRRPLLGRRTNAVSPLSSPVDTHPLSPPAHLSSNEESSLTPEIIEQVIDQFPFPSPPFQEIESYTPMITTNDFHEIADRLMSEGTDVRFEDSISNEEAASLLREFDVNGIDDLGFDSLFGLVNSGSIADELDNSPFGYFP</sequence>
<protein>
    <submittedName>
        <fullName evidence="2">Uncharacterized protein</fullName>
    </submittedName>
</protein>
<feature type="compositionally biased region" description="Polar residues" evidence="1">
    <location>
        <begin position="274"/>
        <end position="283"/>
    </location>
</feature>
<evidence type="ECO:0000256" key="1">
    <source>
        <dbReference type="SAM" id="MobiDB-lite"/>
    </source>
</evidence>
<accession>A0A564YQM3</accession>
<feature type="region of interest" description="Disordered" evidence="1">
    <location>
        <begin position="12"/>
        <end position="86"/>
    </location>
</feature>
<feature type="compositionally biased region" description="Low complexity" evidence="1">
    <location>
        <begin position="12"/>
        <end position="35"/>
    </location>
</feature>
<dbReference type="Proteomes" id="UP000321570">
    <property type="component" value="Unassembled WGS sequence"/>
</dbReference>
<proteinExistence type="predicted"/>
<dbReference type="EMBL" id="CABIJS010000333">
    <property type="protein sequence ID" value="VUZ49602.1"/>
    <property type="molecule type" value="Genomic_DNA"/>
</dbReference>
<reference evidence="2 3" key="1">
    <citation type="submission" date="2019-07" db="EMBL/GenBank/DDBJ databases">
        <authorList>
            <person name="Jastrzebski P J."/>
            <person name="Paukszto L."/>
            <person name="Jastrzebski P J."/>
        </authorList>
    </citation>
    <scope>NUCLEOTIDE SEQUENCE [LARGE SCALE GENOMIC DNA]</scope>
    <source>
        <strain evidence="2 3">WMS-il1</strain>
    </source>
</reference>
<gene>
    <name evidence="2" type="ORF">WMSIL1_LOCUS8943</name>
</gene>
<evidence type="ECO:0000313" key="2">
    <source>
        <dbReference type="EMBL" id="VUZ49602.1"/>
    </source>
</evidence>
<feature type="compositionally biased region" description="Acidic residues" evidence="1">
    <location>
        <begin position="38"/>
        <end position="51"/>
    </location>
</feature>